<keyword evidence="3" id="KW-0808">Transferase</keyword>
<feature type="transmembrane region" description="Helical" evidence="8">
    <location>
        <begin position="291"/>
        <end position="307"/>
    </location>
</feature>
<evidence type="ECO:0000256" key="7">
    <source>
        <dbReference type="ARBA" id="ARBA00024033"/>
    </source>
</evidence>
<dbReference type="RefSeq" id="WP_188933365.1">
    <property type="nucleotide sequence ID" value="NZ_BMJC01000003.1"/>
</dbReference>
<keyword evidence="5 8" id="KW-1133">Transmembrane helix</keyword>
<evidence type="ECO:0000256" key="8">
    <source>
        <dbReference type="SAM" id="Phobius"/>
    </source>
</evidence>
<evidence type="ECO:0000256" key="6">
    <source>
        <dbReference type="ARBA" id="ARBA00023136"/>
    </source>
</evidence>
<dbReference type="Pfam" id="PF09594">
    <property type="entry name" value="GT87"/>
    <property type="match status" value="1"/>
</dbReference>
<evidence type="ECO:0000256" key="1">
    <source>
        <dbReference type="ARBA" id="ARBA00004651"/>
    </source>
</evidence>
<comment type="caution">
    <text evidence="9">The sequence shown here is derived from an EMBL/GenBank/DDBJ whole genome shotgun (WGS) entry which is preliminary data.</text>
</comment>
<feature type="transmembrane region" description="Helical" evidence="8">
    <location>
        <begin position="178"/>
        <end position="199"/>
    </location>
</feature>
<reference evidence="9" key="1">
    <citation type="journal article" date="2014" name="Int. J. Syst. Evol. Microbiol.">
        <title>Complete genome sequence of Corynebacterium casei LMG S-19264T (=DSM 44701T), isolated from a smear-ripened cheese.</title>
        <authorList>
            <consortium name="US DOE Joint Genome Institute (JGI-PGF)"/>
            <person name="Walter F."/>
            <person name="Albersmeier A."/>
            <person name="Kalinowski J."/>
            <person name="Ruckert C."/>
        </authorList>
    </citation>
    <scope>NUCLEOTIDE SEQUENCE</scope>
    <source>
        <strain evidence="9">CGMCC 1.15448</strain>
    </source>
</reference>
<dbReference type="GO" id="GO:0016758">
    <property type="term" value="F:hexosyltransferase activity"/>
    <property type="evidence" value="ECO:0007669"/>
    <property type="project" value="InterPro"/>
</dbReference>
<feature type="transmembrane region" description="Helical" evidence="8">
    <location>
        <begin position="313"/>
        <end position="329"/>
    </location>
</feature>
<dbReference type="Proteomes" id="UP000607559">
    <property type="component" value="Unassembled WGS sequence"/>
</dbReference>
<protein>
    <submittedName>
        <fullName evidence="9">Membrane protein</fullName>
    </submittedName>
</protein>
<evidence type="ECO:0000256" key="3">
    <source>
        <dbReference type="ARBA" id="ARBA00022679"/>
    </source>
</evidence>
<feature type="transmembrane region" description="Helical" evidence="8">
    <location>
        <begin position="268"/>
        <end position="284"/>
    </location>
</feature>
<dbReference type="EMBL" id="BMJC01000003">
    <property type="protein sequence ID" value="GGB05982.1"/>
    <property type="molecule type" value="Genomic_DNA"/>
</dbReference>
<reference evidence="9" key="2">
    <citation type="submission" date="2020-09" db="EMBL/GenBank/DDBJ databases">
        <authorList>
            <person name="Sun Q."/>
            <person name="Zhou Y."/>
        </authorList>
    </citation>
    <scope>NUCLEOTIDE SEQUENCE</scope>
    <source>
        <strain evidence="9">CGMCC 1.15448</strain>
    </source>
</reference>
<feature type="transmembrane region" description="Helical" evidence="8">
    <location>
        <begin position="245"/>
        <end position="262"/>
    </location>
</feature>
<organism evidence="9 10">
    <name type="scientific">Puia dinghuensis</name>
    <dbReference type="NCBI Taxonomy" id="1792502"/>
    <lineage>
        <taxon>Bacteria</taxon>
        <taxon>Pseudomonadati</taxon>
        <taxon>Bacteroidota</taxon>
        <taxon>Chitinophagia</taxon>
        <taxon>Chitinophagales</taxon>
        <taxon>Chitinophagaceae</taxon>
        <taxon>Puia</taxon>
    </lineage>
</organism>
<keyword evidence="6 8" id="KW-0472">Membrane</keyword>
<dbReference type="GO" id="GO:0005886">
    <property type="term" value="C:plasma membrane"/>
    <property type="evidence" value="ECO:0007669"/>
    <property type="project" value="UniProtKB-SubCell"/>
</dbReference>
<feature type="transmembrane region" description="Helical" evidence="8">
    <location>
        <begin position="338"/>
        <end position="357"/>
    </location>
</feature>
<proteinExistence type="inferred from homology"/>
<evidence type="ECO:0000313" key="10">
    <source>
        <dbReference type="Proteomes" id="UP000607559"/>
    </source>
</evidence>
<evidence type="ECO:0000256" key="4">
    <source>
        <dbReference type="ARBA" id="ARBA00022692"/>
    </source>
</evidence>
<feature type="transmembrane region" description="Helical" evidence="8">
    <location>
        <begin position="363"/>
        <end position="383"/>
    </location>
</feature>
<accession>A0A8J2UEL5</accession>
<sequence>MNLSKSKLLRFWHSHCLSIVLFAYILISIVAAMQGLLAGPKVYVPGGRPYIDYNNFRIFKFSFYHLVQNKDIYQLFPNDHWDLYKYSPAFALCFGLLSWMPDTIGLLLWNLFNSLCLFAGIRLLPGLDDEKKSYILLFCLLEMLLSIQNTQSNGLMAGLTVLAFALAERRQYMLSTLCVVFSFYIKIYGALAFVIYLFYPGKLRLMGWTLFWMVFFALIPLAVVSGPQLLLLYKSWLHLLLNDRSASTGVSVMGIMVTWFNLPGAKNIVTLAGILLFLLPLLYVRKYKDLSFRLLYLASVLIWMVIFNHKAESPTYIIAMSGIGIWYWAQRPDAVNRVLLILSFLLITMSVSDLVPAPVRNEFIRPYGIKAVMAIVVWFRIVYEQIFLSYKPDSVAEARTV</sequence>
<gene>
    <name evidence="9" type="ORF">GCM10011511_31730</name>
</gene>
<evidence type="ECO:0000313" key="9">
    <source>
        <dbReference type="EMBL" id="GGB05982.1"/>
    </source>
</evidence>
<evidence type="ECO:0000256" key="5">
    <source>
        <dbReference type="ARBA" id="ARBA00022989"/>
    </source>
</evidence>
<feature type="transmembrane region" description="Helical" evidence="8">
    <location>
        <begin position="12"/>
        <end position="33"/>
    </location>
</feature>
<dbReference type="AlphaFoldDB" id="A0A8J2UEL5"/>
<comment type="subcellular location">
    <subcellularLocation>
        <location evidence="1">Cell membrane</location>
        <topology evidence="1">Multi-pass membrane protein</topology>
    </subcellularLocation>
</comment>
<keyword evidence="2" id="KW-1003">Cell membrane</keyword>
<name>A0A8J2UEL5_9BACT</name>
<comment type="similarity">
    <text evidence="7">Belongs to the glycosyltransferase 87 family.</text>
</comment>
<feature type="transmembrane region" description="Helical" evidence="8">
    <location>
        <begin position="211"/>
        <end position="233"/>
    </location>
</feature>
<keyword evidence="10" id="KW-1185">Reference proteome</keyword>
<evidence type="ECO:0000256" key="2">
    <source>
        <dbReference type="ARBA" id="ARBA00022475"/>
    </source>
</evidence>
<dbReference type="InterPro" id="IPR018584">
    <property type="entry name" value="GT87"/>
</dbReference>
<keyword evidence="4 8" id="KW-0812">Transmembrane</keyword>